<protein>
    <submittedName>
        <fullName evidence="2">CGNR zinc finger domain-containing protein</fullName>
    </submittedName>
</protein>
<dbReference type="InterPro" id="IPR021005">
    <property type="entry name" value="Znf_CGNR"/>
</dbReference>
<dbReference type="Gene3D" id="1.10.3300.10">
    <property type="entry name" value="Jann2411-like domain"/>
    <property type="match status" value="1"/>
</dbReference>
<sequence>MKFEFTSDNLALDFAGTRMYRETAPAEQLTEPECLAEWVRAARLVDRGTPVDRGGFASALELREAIYRAARAVVNGSECTEGDRRVLNRFATAPPVRIRLVRAGSQARSGDLGSVLSTISRSAIDLLGGEDHTRLRGCPGTGCTRLFVDRSRAGTRRWCGMATCGSRAKVAAYRQRKRAESS</sequence>
<dbReference type="InterPro" id="IPR023286">
    <property type="entry name" value="ABATE_dom_sf"/>
</dbReference>
<evidence type="ECO:0000313" key="2">
    <source>
        <dbReference type="EMBL" id="MFD2457703.1"/>
    </source>
</evidence>
<name>A0ABW5GA17_9PSEU</name>
<dbReference type="InterPro" id="IPR010852">
    <property type="entry name" value="ABATE"/>
</dbReference>
<dbReference type="RefSeq" id="WP_345389256.1">
    <property type="nucleotide sequence ID" value="NZ_BAABHG010000003.1"/>
</dbReference>
<dbReference type="SUPFAM" id="SSF160904">
    <property type="entry name" value="Jann2411-like"/>
    <property type="match status" value="1"/>
</dbReference>
<comment type="caution">
    <text evidence="2">The sequence shown here is derived from an EMBL/GenBank/DDBJ whole genome shotgun (WGS) entry which is preliminary data.</text>
</comment>
<reference evidence="3" key="1">
    <citation type="journal article" date="2019" name="Int. J. Syst. Evol. Microbiol.">
        <title>The Global Catalogue of Microorganisms (GCM) 10K type strain sequencing project: providing services to taxonomists for standard genome sequencing and annotation.</title>
        <authorList>
            <consortium name="The Broad Institute Genomics Platform"/>
            <consortium name="The Broad Institute Genome Sequencing Center for Infectious Disease"/>
            <person name="Wu L."/>
            <person name="Ma J."/>
        </authorList>
    </citation>
    <scope>NUCLEOTIDE SEQUENCE [LARGE SCALE GENOMIC DNA]</scope>
    <source>
        <strain evidence="3">CGMCC 4.7643</strain>
    </source>
</reference>
<organism evidence="2 3">
    <name type="scientific">Amycolatopsis samaneae</name>
    <dbReference type="NCBI Taxonomy" id="664691"/>
    <lineage>
        <taxon>Bacteria</taxon>
        <taxon>Bacillati</taxon>
        <taxon>Actinomycetota</taxon>
        <taxon>Actinomycetes</taxon>
        <taxon>Pseudonocardiales</taxon>
        <taxon>Pseudonocardiaceae</taxon>
        <taxon>Amycolatopsis</taxon>
    </lineage>
</organism>
<dbReference type="EMBL" id="JBHUKU010000002">
    <property type="protein sequence ID" value="MFD2457703.1"/>
    <property type="molecule type" value="Genomic_DNA"/>
</dbReference>
<dbReference type="Proteomes" id="UP001597419">
    <property type="component" value="Unassembled WGS sequence"/>
</dbReference>
<keyword evidence="3" id="KW-1185">Reference proteome</keyword>
<evidence type="ECO:0000259" key="1">
    <source>
        <dbReference type="Pfam" id="PF11706"/>
    </source>
</evidence>
<gene>
    <name evidence="2" type="ORF">ACFSYJ_03790</name>
</gene>
<accession>A0ABW5GA17</accession>
<proteinExistence type="predicted"/>
<feature type="domain" description="Zinc finger CGNR" evidence="1">
    <location>
        <begin position="134"/>
        <end position="177"/>
    </location>
</feature>
<dbReference type="Pfam" id="PF07336">
    <property type="entry name" value="ABATE"/>
    <property type="match status" value="1"/>
</dbReference>
<evidence type="ECO:0000313" key="3">
    <source>
        <dbReference type="Proteomes" id="UP001597419"/>
    </source>
</evidence>
<dbReference type="PANTHER" id="PTHR35525:SF3">
    <property type="entry name" value="BLL6575 PROTEIN"/>
    <property type="match status" value="1"/>
</dbReference>
<dbReference type="PANTHER" id="PTHR35525">
    <property type="entry name" value="BLL6575 PROTEIN"/>
    <property type="match status" value="1"/>
</dbReference>
<dbReference type="Pfam" id="PF11706">
    <property type="entry name" value="zf-CGNR"/>
    <property type="match status" value="1"/>
</dbReference>